<dbReference type="InterPro" id="IPR005344">
    <property type="entry name" value="TMEM33/Pom33"/>
</dbReference>
<organism evidence="7">
    <name type="scientific">Sexangularia sp. CB-2014</name>
    <dbReference type="NCBI Taxonomy" id="1486929"/>
    <lineage>
        <taxon>Eukaryota</taxon>
        <taxon>Amoebozoa</taxon>
        <taxon>Tubulinea</taxon>
        <taxon>Elardia</taxon>
        <taxon>Arcellinida</taxon>
        <taxon>Arcellinida incertae sedis</taxon>
        <taxon>Sexangularia</taxon>
    </lineage>
</organism>
<accession>A0A7S1VLU5</accession>
<comment type="subcellular location">
    <subcellularLocation>
        <location evidence="1">Membrane</location>
        <topology evidence="1">Multi-pass membrane protein</topology>
    </subcellularLocation>
</comment>
<dbReference type="InterPro" id="IPR051645">
    <property type="entry name" value="PER33/POM33_regulator"/>
</dbReference>
<keyword evidence="3 6" id="KW-0812">Transmembrane</keyword>
<dbReference type="PANTHER" id="PTHR12703:SF4">
    <property type="entry name" value="TRANSMEMBRANE PROTEIN 33"/>
    <property type="match status" value="1"/>
</dbReference>
<name>A0A7S1VLU5_9EUKA</name>
<feature type="transmembrane region" description="Helical" evidence="6">
    <location>
        <begin position="122"/>
        <end position="145"/>
    </location>
</feature>
<dbReference type="GO" id="GO:0071786">
    <property type="term" value="P:endoplasmic reticulum tubular network organization"/>
    <property type="evidence" value="ECO:0007669"/>
    <property type="project" value="TreeGrafter"/>
</dbReference>
<dbReference type="AlphaFoldDB" id="A0A7S1VLU5"/>
<proteinExistence type="inferred from homology"/>
<evidence type="ECO:0000256" key="6">
    <source>
        <dbReference type="SAM" id="Phobius"/>
    </source>
</evidence>
<dbReference type="GO" id="GO:0016020">
    <property type="term" value="C:membrane"/>
    <property type="evidence" value="ECO:0007669"/>
    <property type="project" value="UniProtKB-SubCell"/>
</dbReference>
<evidence type="ECO:0000256" key="4">
    <source>
        <dbReference type="ARBA" id="ARBA00022989"/>
    </source>
</evidence>
<gene>
    <name evidence="7" type="ORF">SSP0437_LOCUS9796</name>
</gene>
<feature type="transmembrane region" description="Helical" evidence="6">
    <location>
        <begin position="62"/>
        <end position="81"/>
    </location>
</feature>
<keyword evidence="4 6" id="KW-1133">Transmembrane helix</keyword>
<dbReference type="PANTHER" id="PTHR12703">
    <property type="entry name" value="TRANSMEMBRANE PROTEIN 33"/>
    <property type="match status" value="1"/>
</dbReference>
<feature type="transmembrane region" description="Helical" evidence="6">
    <location>
        <begin position="187"/>
        <end position="209"/>
    </location>
</feature>
<evidence type="ECO:0000256" key="3">
    <source>
        <dbReference type="ARBA" id="ARBA00022692"/>
    </source>
</evidence>
<protein>
    <submittedName>
        <fullName evidence="7">Uncharacterized protein</fullName>
    </submittedName>
</protein>
<keyword evidence="5 6" id="KW-0472">Membrane</keyword>
<dbReference type="Pfam" id="PF03661">
    <property type="entry name" value="TMEM33_Pom33"/>
    <property type="match status" value="1"/>
</dbReference>
<evidence type="ECO:0000256" key="2">
    <source>
        <dbReference type="ARBA" id="ARBA00007322"/>
    </source>
</evidence>
<dbReference type="EMBL" id="HBGL01012525">
    <property type="protein sequence ID" value="CAD9304203.1"/>
    <property type="molecule type" value="Transcribed_RNA"/>
</dbReference>
<evidence type="ECO:0000313" key="7">
    <source>
        <dbReference type="EMBL" id="CAD9304203.1"/>
    </source>
</evidence>
<feature type="transmembrane region" description="Helical" evidence="6">
    <location>
        <begin position="20"/>
        <end position="50"/>
    </location>
</feature>
<evidence type="ECO:0000256" key="5">
    <source>
        <dbReference type="ARBA" id="ARBA00023136"/>
    </source>
</evidence>
<evidence type="ECO:0000256" key="1">
    <source>
        <dbReference type="ARBA" id="ARBA00004141"/>
    </source>
</evidence>
<reference evidence="7" key="1">
    <citation type="submission" date="2021-01" db="EMBL/GenBank/DDBJ databases">
        <authorList>
            <person name="Corre E."/>
            <person name="Pelletier E."/>
            <person name="Niang G."/>
            <person name="Scheremetjew M."/>
            <person name="Finn R."/>
            <person name="Kale V."/>
            <person name="Holt S."/>
            <person name="Cochrane G."/>
            <person name="Meng A."/>
            <person name="Brown T."/>
            <person name="Cohen L."/>
        </authorList>
    </citation>
    <scope>NUCLEOTIDE SEQUENCE</scope>
    <source>
        <strain evidence="7">ATCC 50979</strain>
    </source>
</reference>
<comment type="similarity">
    <text evidence="2">Belongs to the PER33/POM33 family.</text>
</comment>
<dbReference type="GO" id="GO:0005783">
    <property type="term" value="C:endoplasmic reticulum"/>
    <property type="evidence" value="ECO:0007669"/>
    <property type="project" value="TreeGrafter"/>
</dbReference>
<sequence>MSASGNASGSARTDMPRSKILWLLGGIVCVVGVSYLVTIHPLLSLLLSFLRPWSIRLWRISMYGATAAYIAPIVASAAGSIPTLAEVKRHDNAPYLLLLALLWYETITSARLDVDPAAQAAAANLATLLGPLAIYLALHVAPVLFAPTSPIPESWSIKQRGRAAFQQYLGTQDKQLAALSFGITLELLNGVILLVRLITGSYGTSFLLLMGYRHFLSWRYSNPLFVQVTASLVQQLDTYVHTAAWMPAFLRRLYYALKAALDPTISIVQALKNGASALRG</sequence>
<dbReference type="GO" id="GO:0061024">
    <property type="term" value="P:membrane organization"/>
    <property type="evidence" value="ECO:0007669"/>
    <property type="project" value="TreeGrafter"/>
</dbReference>